<evidence type="ECO:0000256" key="1">
    <source>
        <dbReference type="SAM" id="MobiDB-lite"/>
    </source>
</evidence>
<protein>
    <submittedName>
        <fullName evidence="2">Uncharacterized protein</fullName>
    </submittedName>
</protein>
<accession>A0A1R1PI01</accession>
<comment type="caution">
    <text evidence="2">The sequence shown here is derived from an EMBL/GenBank/DDBJ whole genome shotgun (WGS) entry which is preliminary data.</text>
</comment>
<reference evidence="4" key="1">
    <citation type="submission" date="2017-01" db="EMBL/GenBank/DDBJ databases">
        <authorList>
            <person name="Wang Y."/>
            <person name="White M."/>
            <person name="Kvist S."/>
            <person name="Moncalvo J.-M."/>
        </authorList>
    </citation>
    <scope>NUCLEOTIDE SEQUENCE [LARGE SCALE GENOMIC DNA]</scope>
    <source>
        <strain evidence="4">COL-18-3</strain>
    </source>
</reference>
<feature type="region of interest" description="Disordered" evidence="1">
    <location>
        <begin position="38"/>
        <end position="57"/>
    </location>
</feature>
<sequence>MSSQSNNDSVKSTTVPVNIPGPKARRLSGMFWGEKPPYSQSYSEKIQDSSTNSMNPSGYTPISTSLKTNSYFGSFKTMIGAPSSYESKDIKLAESAGKPEKGPIINNIGIESDTKDGLNTHLTVNHNGQDRPQTPMQKMILEGWFLD</sequence>
<dbReference type="Proteomes" id="UP000188320">
    <property type="component" value="Unassembled WGS sequence"/>
</dbReference>
<proteinExistence type="predicted"/>
<evidence type="ECO:0000313" key="4">
    <source>
        <dbReference type="Proteomes" id="UP000188320"/>
    </source>
</evidence>
<feature type="compositionally biased region" description="Polar residues" evidence="1">
    <location>
        <begin position="1"/>
        <end position="16"/>
    </location>
</feature>
<reference evidence="2" key="2">
    <citation type="submission" date="2017-01" db="EMBL/GenBank/DDBJ databases">
        <authorList>
            <person name="Mah S.A."/>
            <person name="Swanson W.J."/>
            <person name="Moy G.W."/>
            <person name="Vacquier V.D."/>
        </authorList>
    </citation>
    <scope>NUCLEOTIDE SEQUENCE [LARGE SCALE GENOMIC DNA]</scope>
    <source>
        <strain evidence="2">COL-18-3</strain>
    </source>
</reference>
<dbReference type="EMBL" id="LSSK01001146">
    <property type="protein sequence ID" value="OMH80577.1"/>
    <property type="molecule type" value="Genomic_DNA"/>
</dbReference>
<dbReference type="AlphaFoldDB" id="A0A1R1PI01"/>
<keyword evidence="4" id="KW-1185">Reference proteome</keyword>
<evidence type="ECO:0000313" key="2">
    <source>
        <dbReference type="EMBL" id="OMH80577.1"/>
    </source>
</evidence>
<evidence type="ECO:0000313" key="3">
    <source>
        <dbReference type="EMBL" id="OMH86018.1"/>
    </source>
</evidence>
<name>A0A1R1PI01_ZANCU</name>
<organism evidence="2 4">
    <name type="scientific">Zancudomyces culisetae</name>
    <name type="common">Gut fungus</name>
    <name type="synonym">Smittium culisetae</name>
    <dbReference type="NCBI Taxonomy" id="1213189"/>
    <lineage>
        <taxon>Eukaryota</taxon>
        <taxon>Fungi</taxon>
        <taxon>Fungi incertae sedis</taxon>
        <taxon>Zoopagomycota</taxon>
        <taxon>Kickxellomycotina</taxon>
        <taxon>Harpellomycetes</taxon>
        <taxon>Harpellales</taxon>
        <taxon>Legeriomycetaceae</taxon>
        <taxon>Zancudomyces</taxon>
    </lineage>
</organism>
<dbReference type="EMBL" id="LSSK01000024">
    <property type="protein sequence ID" value="OMH86018.1"/>
    <property type="molecule type" value="Genomic_DNA"/>
</dbReference>
<gene>
    <name evidence="3" type="ORF">AX774_g437</name>
    <name evidence="2" type="ORF">AX774_g5986</name>
</gene>
<feature type="region of interest" description="Disordered" evidence="1">
    <location>
        <begin position="1"/>
        <end position="32"/>
    </location>
</feature>